<protein>
    <submittedName>
        <fullName evidence="1">Uncharacterized protein</fullName>
    </submittedName>
</protein>
<sequence>MMLILCIFTICIKEVTMRTLNANWFIEVPIDFEHKQYQLLAYLQQINAHFNKTRLYPNLNDLIFHYNNLKKFKQDKTTLEAGFPVRLSSIDMAAVKITYEKIVNDDTMMQEIGQIISYAASKIKPAIKEGQEIHDFVESHLVISEVGMRPLYPNNGYLLLRNGDEKGIRVYEYQVTLFESQHEKYRGIHTTYLTKYERHFIYNTPEAIRKDLIHTRRELPNPAVYQVESDITFPVENTLLPLAKKTLVKTISALN</sequence>
<dbReference type="EMBL" id="FUYS01000001">
    <property type="protein sequence ID" value="SKB29034.1"/>
    <property type="molecule type" value="Genomic_DNA"/>
</dbReference>
<gene>
    <name evidence="1" type="ORF">SAMN05660226_00469</name>
</gene>
<reference evidence="1 2" key="1">
    <citation type="submission" date="2017-02" db="EMBL/GenBank/DDBJ databases">
        <authorList>
            <person name="Peterson S.W."/>
        </authorList>
    </citation>
    <scope>NUCLEOTIDE SEQUENCE [LARGE SCALE GENOMIC DNA]</scope>
    <source>
        <strain evidence="1 2">DSM 22899</strain>
    </source>
</reference>
<dbReference type="AlphaFoldDB" id="A0A1T5A1X5"/>
<name>A0A1T5A1X5_9SPHI</name>
<dbReference type="Proteomes" id="UP000190541">
    <property type="component" value="Unassembled WGS sequence"/>
</dbReference>
<dbReference type="STRING" id="623280.SAMN05660226_00469"/>
<accession>A0A1T5A1X5</accession>
<evidence type="ECO:0000313" key="2">
    <source>
        <dbReference type="Proteomes" id="UP000190541"/>
    </source>
</evidence>
<keyword evidence="2" id="KW-1185">Reference proteome</keyword>
<evidence type="ECO:0000313" key="1">
    <source>
        <dbReference type="EMBL" id="SKB29034.1"/>
    </source>
</evidence>
<organism evidence="1 2">
    <name type="scientific">Parapedobacter luteus</name>
    <dbReference type="NCBI Taxonomy" id="623280"/>
    <lineage>
        <taxon>Bacteria</taxon>
        <taxon>Pseudomonadati</taxon>
        <taxon>Bacteroidota</taxon>
        <taxon>Sphingobacteriia</taxon>
        <taxon>Sphingobacteriales</taxon>
        <taxon>Sphingobacteriaceae</taxon>
        <taxon>Parapedobacter</taxon>
    </lineage>
</organism>
<proteinExistence type="predicted"/>